<organism evidence="2 3">
    <name type="scientific">Necator americanus</name>
    <name type="common">Human hookworm</name>
    <dbReference type="NCBI Taxonomy" id="51031"/>
    <lineage>
        <taxon>Eukaryota</taxon>
        <taxon>Metazoa</taxon>
        <taxon>Ecdysozoa</taxon>
        <taxon>Nematoda</taxon>
        <taxon>Chromadorea</taxon>
        <taxon>Rhabditida</taxon>
        <taxon>Rhabditina</taxon>
        <taxon>Rhabditomorpha</taxon>
        <taxon>Strongyloidea</taxon>
        <taxon>Ancylostomatidae</taxon>
        <taxon>Bunostominae</taxon>
        <taxon>Necator</taxon>
    </lineage>
</organism>
<feature type="region of interest" description="Disordered" evidence="1">
    <location>
        <begin position="240"/>
        <end position="263"/>
    </location>
</feature>
<accession>A0ABR1CKI5</accession>
<sequence>MCVMSPTLMCYSQLFISVSLSIITYGCFRRKVLESEKVEMTKKERLGSNSNSETQLAEVTAKSDRTEWEAPQSGQKTSTKLEVAKEPSQFPKSLSAESFEVRFKESDSPDGRKTDGDQKKDTITRAPADNVPQKPEGVTGAPTAPMLSKAQPVEEKKPKKHVFILEPLSDQQSEERKDSQDETVHDAPSLEKINISKKSEELESIRRNIMKKPKTSKNIPQQVKTISQDETQLYQLQKTMTSQRNGREEKLMLDKTPFPSSLL</sequence>
<evidence type="ECO:0000256" key="1">
    <source>
        <dbReference type="SAM" id="MobiDB-lite"/>
    </source>
</evidence>
<evidence type="ECO:0000313" key="3">
    <source>
        <dbReference type="Proteomes" id="UP001303046"/>
    </source>
</evidence>
<evidence type="ECO:0000313" key="2">
    <source>
        <dbReference type="EMBL" id="KAK6738282.1"/>
    </source>
</evidence>
<feature type="compositionally biased region" description="Basic and acidic residues" evidence="1">
    <location>
        <begin position="197"/>
        <end position="206"/>
    </location>
</feature>
<keyword evidence="3" id="KW-1185">Reference proteome</keyword>
<dbReference type="Proteomes" id="UP001303046">
    <property type="component" value="Unassembled WGS sequence"/>
</dbReference>
<feature type="compositionally biased region" description="Polar residues" evidence="1">
    <location>
        <begin position="216"/>
        <end position="226"/>
    </location>
</feature>
<feature type="compositionally biased region" description="Basic and acidic residues" evidence="1">
    <location>
        <begin position="99"/>
        <end position="123"/>
    </location>
</feature>
<protein>
    <submittedName>
        <fullName evidence="2">Uncharacterized protein</fullName>
    </submittedName>
</protein>
<comment type="caution">
    <text evidence="2">The sequence shown here is derived from an EMBL/GenBank/DDBJ whole genome shotgun (WGS) entry which is preliminary data.</text>
</comment>
<feature type="region of interest" description="Disordered" evidence="1">
    <location>
        <begin position="41"/>
        <end position="226"/>
    </location>
</feature>
<reference evidence="2 3" key="1">
    <citation type="submission" date="2023-08" db="EMBL/GenBank/DDBJ databases">
        <title>A Necator americanus chromosomal reference genome.</title>
        <authorList>
            <person name="Ilik V."/>
            <person name="Petrzelkova K.J."/>
            <person name="Pardy F."/>
            <person name="Fuh T."/>
            <person name="Niatou-Singa F.S."/>
            <person name="Gouil Q."/>
            <person name="Baker L."/>
            <person name="Ritchie M.E."/>
            <person name="Jex A.R."/>
            <person name="Gazzola D."/>
            <person name="Li H."/>
            <person name="Toshio Fujiwara R."/>
            <person name="Zhan B."/>
            <person name="Aroian R.V."/>
            <person name="Pafco B."/>
            <person name="Schwarz E.M."/>
        </authorList>
    </citation>
    <scope>NUCLEOTIDE SEQUENCE [LARGE SCALE GENOMIC DNA]</scope>
    <source>
        <strain evidence="2 3">Aroian</strain>
        <tissue evidence="2">Whole animal</tissue>
    </source>
</reference>
<proteinExistence type="predicted"/>
<feature type="compositionally biased region" description="Basic and acidic residues" evidence="1">
    <location>
        <begin position="173"/>
        <end position="189"/>
    </location>
</feature>
<dbReference type="EMBL" id="JAVFWL010000002">
    <property type="protein sequence ID" value="KAK6738282.1"/>
    <property type="molecule type" value="Genomic_DNA"/>
</dbReference>
<feature type="compositionally biased region" description="Polar residues" evidence="1">
    <location>
        <begin position="47"/>
        <end position="57"/>
    </location>
</feature>
<gene>
    <name evidence="2" type="primary">Necator_chrII.g8206</name>
    <name evidence="2" type="ORF">RB195_020412</name>
</gene>
<name>A0ABR1CKI5_NECAM</name>